<dbReference type="AlphaFoldDB" id="A0A3N4MVB8"/>
<dbReference type="RefSeq" id="WP_096294380.1">
    <property type="nucleotide sequence ID" value="NZ_CP023429.1"/>
</dbReference>
<sequence>MNFQAPPPHTVRPTLILVVCVALLVLAGIIAAHVIAGHRFAFEELLMMWIHTHTGEWFTPIAGVMHYAGKTSLAVPVIALLVVWLLLSGRRDYGLFIGLSTLLPTLIMLAVKFFISRPRPEFWPRIIAETNSSFPSGHSTFSAALATITFLLCMRSRHRGIILLAGICFALLMGYSRMYLGVHYPTDVWVGWTNGVLTTLALYYCFFRKRFVQ</sequence>
<evidence type="ECO:0000256" key="1">
    <source>
        <dbReference type="SAM" id="Phobius"/>
    </source>
</evidence>
<reference evidence="3 4" key="1">
    <citation type="submission" date="2018-11" db="EMBL/GenBank/DDBJ databases">
        <title>Neisseria weixii sp. nov. isolated from the rectal contents of plateau pika (Ochotona cruzoniae).</title>
        <authorList>
            <person name="Zhang G."/>
        </authorList>
    </citation>
    <scope>NUCLEOTIDE SEQUENCE [LARGE SCALE GENOMIC DNA]</scope>
    <source>
        <strain evidence="3 4">10009</strain>
    </source>
</reference>
<dbReference type="EMBL" id="RPFL01000016">
    <property type="protein sequence ID" value="RPD87045.1"/>
    <property type="molecule type" value="Genomic_DNA"/>
</dbReference>
<feature type="transmembrane region" description="Helical" evidence="1">
    <location>
        <begin position="161"/>
        <end position="182"/>
    </location>
</feature>
<feature type="transmembrane region" description="Helical" evidence="1">
    <location>
        <begin position="94"/>
        <end position="115"/>
    </location>
</feature>
<proteinExistence type="predicted"/>
<dbReference type="PANTHER" id="PTHR14969">
    <property type="entry name" value="SPHINGOSINE-1-PHOSPHATE PHOSPHOHYDROLASE"/>
    <property type="match status" value="1"/>
</dbReference>
<dbReference type="InterPro" id="IPR000326">
    <property type="entry name" value="PAP2/HPO"/>
</dbReference>
<feature type="transmembrane region" description="Helical" evidence="1">
    <location>
        <begin position="135"/>
        <end position="154"/>
    </location>
</feature>
<dbReference type="CDD" id="cd03392">
    <property type="entry name" value="PAP2_like_2"/>
    <property type="match status" value="1"/>
</dbReference>
<protein>
    <submittedName>
        <fullName evidence="3">Phosphatase PAP2 family protein</fullName>
    </submittedName>
</protein>
<dbReference type="OrthoDB" id="9780918at2"/>
<keyword evidence="1" id="KW-0472">Membrane</keyword>
<name>A0A3N4MVB8_9NEIS</name>
<dbReference type="Pfam" id="PF01569">
    <property type="entry name" value="PAP2"/>
    <property type="match status" value="1"/>
</dbReference>
<organism evidence="3 4">
    <name type="scientific">Neisseria weixii</name>
    <dbReference type="NCBI Taxonomy" id="1853276"/>
    <lineage>
        <taxon>Bacteria</taxon>
        <taxon>Pseudomonadati</taxon>
        <taxon>Pseudomonadota</taxon>
        <taxon>Betaproteobacteria</taxon>
        <taxon>Neisseriales</taxon>
        <taxon>Neisseriaceae</taxon>
        <taxon>Neisseria</taxon>
    </lineage>
</organism>
<evidence type="ECO:0000313" key="4">
    <source>
        <dbReference type="Proteomes" id="UP000272412"/>
    </source>
</evidence>
<feature type="domain" description="Phosphatidic acid phosphatase type 2/haloperoxidase" evidence="2">
    <location>
        <begin position="97"/>
        <end position="203"/>
    </location>
</feature>
<feature type="transmembrane region" description="Helical" evidence="1">
    <location>
        <begin position="67"/>
        <end position="87"/>
    </location>
</feature>
<keyword evidence="1" id="KW-1133">Transmembrane helix</keyword>
<gene>
    <name evidence="3" type="ORF">EGK74_06960</name>
</gene>
<dbReference type="SMART" id="SM00014">
    <property type="entry name" value="acidPPc"/>
    <property type="match status" value="1"/>
</dbReference>
<dbReference type="PANTHER" id="PTHR14969:SF13">
    <property type="entry name" value="AT30094P"/>
    <property type="match status" value="1"/>
</dbReference>
<keyword evidence="1" id="KW-0812">Transmembrane</keyword>
<dbReference type="KEGG" id="nwx:CGZ65_00080"/>
<dbReference type="Proteomes" id="UP000272412">
    <property type="component" value="Unassembled WGS sequence"/>
</dbReference>
<evidence type="ECO:0000259" key="2">
    <source>
        <dbReference type="SMART" id="SM00014"/>
    </source>
</evidence>
<dbReference type="InterPro" id="IPR036938">
    <property type="entry name" value="PAP2/HPO_sf"/>
</dbReference>
<evidence type="ECO:0000313" key="3">
    <source>
        <dbReference type="EMBL" id="RPD87045.1"/>
    </source>
</evidence>
<comment type="caution">
    <text evidence="3">The sequence shown here is derived from an EMBL/GenBank/DDBJ whole genome shotgun (WGS) entry which is preliminary data.</text>
</comment>
<dbReference type="SUPFAM" id="SSF48317">
    <property type="entry name" value="Acid phosphatase/Vanadium-dependent haloperoxidase"/>
    <property type="match status" value="1"/>
</dbReference>
<keyword evidence="4" id="KW-1185">Reference proteome</keyword>
<feature type="transmembrane region" description="Helical" evidence="1">
    <location>
        <begin position="188"/>
        <end position="207"/>
    </location>
</feature>
<accession>A0A3N4MVB8</accession>
<dbReference type="Gene3D" id="1.20.144.10">
    <property type="entry name" value="Phosphatidic acid phosphatase type 2/haloperoxidase"/>
    <property type="match status" value="1"/>
</dbReference>